<protein>
    <submittedName>
        <fullName evidence="3">Putative phospholipid-transporting ATPase 11C</fullName>
    </submittedName>
</protein>
<dbReference type="AlphaFoldDB" id="A0A0N0P9N3"/>
<organism evidence="3 4">
    <name type="scientific">Papilio xuthus</name>
    <name type="common">Asian swallowtail butterfly</name>
    <dbReference type="NCBI Taxonomy" id="66420"/>
    <lineage>
        <taxon>Eukaryota</taxon>
        <taxon>Metazoa</taxon>
        <taxon>Ecdysozoa</taxon>
        <taxon>Arthropoda</taxon>
        <taxon>Hexapoda</taxon>
        <taxon>Insecta</taxon>
        <taxon>Pterygota</taxon>
        <taxon>Neoptera</taxon>
        <taxon>Endopterygota</taxon>
        <taxon>Lepidoptera</taxon>
        <taxon>Glossata</taxon>
        <taxon>Ditrysia</taxon>
        <taxon>Papilionoidea</taxon>
        <taxon>Papilionidae</taxon>
        <taxon>Papilioninae</taxon>
        <taxon>Papilio</taxon>
    </lineage>
</organism>
<name>A0A0N0P9N3_PAPXU</name>
<feature type="transmembrane region" description="Helical" evidence="1">
    <location>
        <begin position="75"/>
        <end position="93"/>
    </location>
</feature>
<dbReference type="PANTHER" id="PTHR24092">
    <property type="entry name" value="PROBABLE PHOSPHOLIPID-TRANSPORTING ATPASE"/>
    <property type="match status" value="1"/>
</dbReference>
<evidence type="ECO:0000259" key="2">
    <source>
        <dbReference type="Pfam" id="PF16209"/>
    </source>
</evidence>
<dbReference type="GO" id="GO:0140326">
    <property type="term" value="F:ATPase-coupled intramembrane lipid transporter activity"/>
    <property type="evidence" value="ECO:0007669"/>
    <property type="project" value="TreeGrafter"/>
</dbReference>
<accession>A0A0N0P9N3</accession>
<feature type="domain" description="P-type ATPase N-terminal" evidence="2">
    <location>
        <begin position="44"/>
        <end position="89"/>
    </location>
</feature>
<evidence type="ECO:0000256" key="1">
    <source>
        <dbReference type="SAM" id="Phobius"/>
    </source>
</evidence>
<dbReference type="InterPro" id="IPR032631">
    <property type="entry name" value="P-type_ATPase_N"/>
</dbReference>
<keyword evidence="1" id="KW-1133">Transmembrane helix</keyword>
<dbReference type="EMBL" id="KQ459561">
    <property type="protein sequence ID" value="KPI99914.1"/>
    <property type="molecule type" value="Genomic_DNA"/>
</dbReference>
<keyword evidence="1" id="KW-0812">Transmembrane</keyword>
<sequence>MTKEKRNTFCRHEVLGSMRSEEVQSNKVSAAAETRLIEVGTADERSKKKHNKIKTSKYTLLMFLPKNLMEQFRRVVNFYFLIVTVIAVVIAVLCE</sequence>
<keyword evidence="4" id="KW-1185">Reference proteome</keyword>
<proteinExistence type="predicted"/>
<dbReference type="GO" id="GO:0005886">
    <property type="term" value="C:plasma membrane"/>
    <property type="evidence" value="ECO:0007669"/>
    <property type="project" value="TreeGrafter"/>
</dbReference>
<keyword evidence="1" id="KW-0472">Membrane</keyword>
<evidence type="ECO:0000313" key="3">
    <source>
        <dbReference type="EMBL" id="KPI99914.1"/>
    </source>
</evidence>
<dbReference type="STRING" id="66420.A0A0N0P9N3"/>
<dbReference type="GO" id="GO:0045332">
    <property type="term" value="P:phospholipid translocation"/>
    <property type="evidence" value="ECO:0007669"/>
    <property type="project" value="TreeGrafter"/>
</dbReference>
<dbReference type="Pfam" id="PF16209">
    <property type="entry name" value="PhoLip_ATPase_N"/>
    <property type="match status" value="1"/>
</dbReference>
<reference evidence="3 4" key="1">
    <citation type="journal article" date="2015" name="Nat. Commun.">
        <title>Outbred genome sequencing and CRISPR/Cas9 gene editing in butterflies.</title>
        <authorList>
            <person name="Li X."/>
            <person name="Fan D."/>
            <person name="Zhang W."/>
            <person name="Liu G."/>
            <person name="Zhang L."/>
            <person name="Zhao L."/>
            <person name="Fang X."/>
            <person name="Chen L."/>
            <person name="Dong Y."/>
            <person name="Chen Y."/>
            <person name="Ding Y."/>
            <person name="Zhao R."/>
            <person name="Feng M."/>
            <person name="Zhu Y."/>
            <person name="Feng Y."/>
            <person name="Jiang X."/>
            <person name="Zhu D."/>
            <person name="Xiang H."/>
            <person name="Feng X."/>
            <person name="Li S."/>
            <person name="Wang J."/>
            <person name="Zhang G."/>
            <person name="Kronforst M.R."/>
            <person name="Wang W."/>
        </authorList>
    </citation>
    <scope>NUCLEOTIDE SEQUENCE [LARGE SCALE GENOMIC DNA]</scope>
    <source>
        <strain evidence="3">Ya'a_city_454_Px</strain>
        <tissue evidence="3">Whole body</tissue>
    </source>
</reference>
<dbReference type="Proteomes" id="UP000053268">
    <property type="component" value="Unassembled WGS sequence"/>
</dbReference>
<gene>
    <name evidence="3" type="ORF">RR46_00527</name>
</gene>
<evidence type="ECO:0000313" key="4">
    <source>
        <dbReference type="Proteomes" id="UP000053268"/>
    </source>
</evidence>